<proteinExistence type="predicted"/>
<organism evidence="1 2">
    <name type="scientific">Cyprinus carpio</name>
    <name type="common">Common carp</name>
    <dbReference type="NCBI Taxonomy" id="7962"/>
    <lineage>
        <taxon>Eukaryota</taxon>
        <taxon>Metazoa</taxon>
        <taxon>Chordata</taxon>
        <taxon>Craniata</taxon>
        <taxon>Vertebrata</taxon>
        <taxon>Euteleostomi</taxon>
        <taxon>Actinopterygii</taxon>
        <taxon>Neopterygii</taxon>
        <taxon>Teleostei</taxon>
        <taxon>Ostariophysi</taxon>
        <taxon>Cypriniformes</taxon>
        <taxon>Cyprinidae</taxon>
        <taxon>Cyprininae</taxon>
        <taxon>Cyprinus</taxon>
    </lineage>
</organism>
<accession>A0A8C1YI76</accession>
<dbReference type="PANTHER" id="PTHR37492">
    <property type="entry name" value="SI:CH211-171H4.7-RELATED"/>
    <property type="match status" value="1"/>
</dbReference>
<reference evidence="1" key="1">
    <citation type="submission" date="2025-08" db="UniProtKB">
        <authorList>
            <consortium name="Ensembl"/>
        </authorList>
    </citation>
    <scope>IDENTIFICATION</scope>
</reference>
<evidence type="ECO:0000313" key="1">
    <source>
        <dbReference type="Ensembl" id="ENSCCRP00015007832.1"/>
    </source>
</evidence>
<dbReference type="PANTHER" id="PTHR37492:SF4">
    <property type="entry name" value="TSC22 DOMAIN FAMILY PROTEIN 3 ISOFORM X1"/>
    <property type="match status" value="1"/>
</dbReference>
<dbReference type="AlphaFoldDB" id="A0A8C1YI76"/>
<protein>
    <submittedName>
        <fullName evidence="1">Uncharacterized protein</fullName>
    </submittedName>
</protein>
<dbReference type="Proteomes" id="UP000694700">
    <property type="component" value="Unplaced"/>
</dbReference>
<name>A0A8C1YI76_CYPCA</name>
<evidence type="ECO:0000313" key="2">
    <source>
        <dbReference type="Proteomes" id="UP000694700"/>
    </source>
</evidence>
<dbReference type="Ensembl" id="ENSCCRT00015008156.1">
    <property type="protein sequence ID" value="ENSCCRP00015007832.1"/>
    <property type="gene ID" value="ENSCCRG00015003928.1"/>
</dbReference>
<sequence>MSTNKTCGKCSSEVDQALSRPSCLATQVQIRPSYAVALGWRPSCAVVLGWRPSCAVALGWRPPRAVGLGWPPSCAMALGWRPSCALLLGWRPSCAVKEVLQLCLSAFDPQLRLPSVSTHLFSHTPHTGVSTRPHSPIKC</sequence>